<dbReference type="GO" id="GO:0008199">
    <property type="term" value="F:ferric iron binding"/>
    <property type="evidence" value="ECO:0007669"/>
    <property type="project" value="InterPro"/>
</dbReference>
<dbReference type="GO" id="GO:0005739">
    <property type="term" value="C:mitochondrion"/>
    <property type="evidence" value="ECO:0007669"/>
    <property type="project" value="UniProtKB-SubCell"/>
</dbReference>
<evidence type="ECO:0000256" key="9">
    <source>
        <dbReference type="ARBA" id="ARBA00023004"/>
    </source>
</evidence>
<dbReference type="GO" id="GO:0016226">
    <property type="term" value="P:iron-sulfur cluster assembly"/>
    <property type="evidence" value="ECO:0007669"/>
    <property type="project" value="InterPro"/>
</dbReference>
<dbReference type="InterPro" id="IPR036524">
    <property type="entry name" value="Frataxin/CyaY_sf"/>
</dbReference>
<accession>A0A3M7KT86</accession>
<dbReference type="PANTHER" id="PTHR16821">
    <property type="entry name" value="FRATAXIN"/>
    <property type="match status" value="1"/>
</dbReference>
<dbReference type="PANTHER" id="PTHR16821:SF2">
    <property type="entry name" value="FRATAXIN, MITOCHONDRIAL"/>
    <property type="match status" value="1"/>
</dbReference>
<keyword evidence="8" id="KW-0560">Oxidoreductase</keyword>
<proteinExistence type="inferred from homology"/>
<keyword evidence="7" id="KW-0809">Transit peptide</keyword>
<feature type="non-terminal residue" evidence="13">
    <location>
        <position position="1"/>
    </location>
</feature>
<dbReference type="GO" id="GO:0006826">
    <property type="term" value="P:iron ion transport"/>
    <property type="evidence" value="ECO:0007669"/>
    <property type="project" value="UniProtKB-KW"/>
</dbReference>
<dbReference type="PROSITE" id="PS50810">
    <property type="entry name" value="FRATAXIN_2"/>
    <property type="match status" value="1"/>
</dbReference>
<evidence type="ECO:0000256" key="1">
    <source>
        <dbReference type="ARBA" id="ARBA00004173"/>
    </source>
</evidence>
<gene>
    <name evidence="13" type="ORF">APUTEX25_001183</name>
</gene>
<dbReference type="SUPFAM" id="SSF55387">
    <property type="entry name" value="Frataxin/Nqo15-like"/>
    <property type="match status" value="1"/>
</dbReference>
<keyword evidence="6" id="KW-0410">Iron transport</keyword>
<comment type="similarity">
    <text evidence="2">Belongs to the frataxin family.</text>
</comment>
<evidence type="ECO:0000313" key="14">
    <source>
        <dbReference type="Proteomes" id="UP000279271"/>
    </source>
</evidence>
<evidence type="ECO:0000313" key="13">
    <source>
        <dbReference type="EMBL" id="RMZ53064.1"/>
    </source>
</evidence>
<comment type="caution">
    <text evidence="13">The sequence shown here is derived from an EMBL/GenBank/DDBJ whole genome shotgun (WGS) entry which is preliminary data.</text>
</comment>
<dbReference type="GO" id="GO:0006879">
    <property type="term" value="P:intracellular iron ion homeostasis"/>
    <property type="evidence" value="ECO:0007669"/>
    <property type="project" value="UniProtKB-KW"/>
</dbReference>
<dbReference type="GO" id="GO:0051537">
    <property type="term" value="F:2 iron, 2 sulfur cluster binding"/>
    <property type="evidence" value="ECO:0007669"/>
    <property type="project" value="TreeGrafter"/>
</dbReference>
<organism evidence="13 14">
    <name type="scientific">Auxenochlorella protothecoides</name>
    <name type="common">Green microalga</name>
    <name type="synonym">Chlorella protothecoides</name>
    <dbReference type="NCBI Taxonomy" id="3075"/>
    <lineage>
        <taxon>Eukaryota</taxon>
        <taxon>Viridiplantae</taxon>
        <taxon>Chlorophyta</taxon>
        <taxon>core chlorophytes</taxon>
        <taxon>Trebouxiophyceae</taxon>
        <taxon>Chlorellales</taxon>
        <taxon>Chlorellaceae</taxon>
        <taxon>Auxenochlorella</taxon>
    </lineage>
</organism>
<evidence type="ECO:0000256" key="3">
    <source>
        <dbReference type="ARBA" id="ARBA00013107"/>
    </source>
</evidence>
<keyword evidence="5" id="KW-0813">Transport</keyword>
<dbReference type="Pfam" id="PF01491">
    <property type="entry name" value="Frataxin_Cyay"/>
    <property type="match status" value="1"/>
</dbReference>
<evidence type="ECO:0000256" key="12">
    <source>
        <dbReference type="ARBA" id="ARBA00047990"/>
    </source>
</evidence>
<evidence type="ECO:0000256" key="11">
    <source>
        <dbReference type="ARBA" id="ARBA00023128"/>
    </source>
</evidence>
<dbReference type="Gene3D" id="3.30.920.10">
    <property type="entry name" value="Frataxin/CyaY"/>
    <property type="match status" value="1"/>
</dbReference>
<dbReference type="InterPro" id="IPR020895">
    <property type="entry name" value="Frataxin_CS"/>
</dbReference>
<dbReference type="InterPro" id="IPR002908">
    <property type="entry name" value="Frataxin/CyaY"/>
</dbReference>
<keyword evidence="10" id="KW-0406">Ion transport</keyword>
<dbReference type="NCBIfam" id="TIGR03422">
    <property type="entry name" value="mito_frataxin"/>
    <property type="match status" value="1"/>
</dbReference>
<evidence type="ECO:0000256" key="2">
    <source>
        <dbReference type="ARBA" id="ARBA00008183"/>
    </source>
</evidence>
<keyword evidence="4" id="KW-0409">Iron storage</keyword>
<reference evidence="14" key="1">
    <citation type="journal article" date="2018" name="Algal Res.">
        <title>Characterization of plant carbon substrate utilization by Auxenochlorella protothecoides.</title>
        <authorList>
            <person name="Vogler B.W."/>
            <person name="Starkenburg S.R."/>
            <person name="Sudasinghe N."/>
            <person name="Schambach J.Y."/>
            <person name="Rollin J.A."/>
            <person name="Pattathil S."/>
            <person name="Barry A.N."/>
        </authorList>
    </citation>
    <scope>NUCLEOTIDE SEQUENCE [LARGE SCALE GENOMIC DNA]</scope>
    <source>
        <strain evidence="14">UTEX 25</strain>
    </source>
</reference>
<dbReference type="GO" id="GO:0004322">
    <property type="term" value="F:ferroxidase activity"/>
    <property type="evidence" value="ECO:0007669"/>
    <property type="project" value="UniProtKB-EC"/>
</dbReference>
<keyword evidence="9" id="KW-0408">Iron</keyword>
<sequence length="113" mass="12879">AVTELTEKDFHVVCESTLEELQDKLDAFVEDNDLDGDVEYSQGVLTLRLGTKGTYVINKQAPNHQIWSSSPVSGPVRYDYIDGRWVYRRDGHDLLERLETEVKELTGLTIHLS</sequence>
<dbReference type="SMART" id="SM01219">
    <property type="entry name" value="Frataxin_Cyay"/>
    <property type="match status" value="1"/>
</dbReference>
<comment type="catalytic activity">
    <reaction evidence="12">
        <text>4 Fe(2+) + O2 + 4 H(+) = 4 Fe(3+) + 2 H2O</text>
        <dbReference type="Rhea" id="RHEA:11148"/>
        <dbReference type="ChEBI" id="CHEBI:15377"/>
        <dbReference type="ChEBI" id="CHEBI:15378"/>
        <dbReference type="ChEBI" id="CHEBI:15379"/>
        <dbReference type="ChEBI" id="CHEBI:29033"/>
        <dbReference type="ChEBI" id="CHEBI:29034"/>
        <dbReference type="EC" id="1.16.3.1"/>
    </reaction>
</comment>
<name>A0A3M7KT86_AUXPR</name>
<evidence type="ECO:0000256" key="4">
    <source>
        <dbReference type="ARBA" id="ARBA00022434"/>
    </source>
</evidence>
<evidence type="ECO:0000256" key="10">
    <source>
        <dbReference type="ARBA" id="ARBA00023065"/>
    </source>
</evidence>
<dbReference type="Proteomes" id="UP000279271">
    <property type="component" value="Unassembled WGS sequence"/>
</dbReference>
<dbReference type="InterPro" id="IPR017789">
    <property type="entry name" value="Frataxin"/>
</dbReference>
<protein>
    <recommendedName>
        <fullName evidence="3">ferroxidase</fullName>
        <ecNumber evidence="3">1.16.3.1</ecNumber>
    </recommendedName>
</protein>
<evidence type="ECO:0000256" key="7">
    <source>
        <dbReference type="ARBA" id="ARBA00022946"/>
    </source>
</evidence>
<evidence type="ECO:0000256" key="5">
    <source>
        <dbReference type="ARBA" id="ARBA00022448"/>
    </source>
</evidence>
<dbReference type="GO" id="GO:0008198">
    <property type="term" value="F:ferrous iron binding"/>
    <property type="evidence" value="ECO:0007669"/>
    <property type="project" value="TreeGrafter"/>
</dbReference>
<keyword evidence="11" id="KW-0496">Mitochondrion</keyword>
<dbReference type="PROSITE" id="PS01344">
    <property type="entry name" value="FRATAXIN_1"/>
    <property type="match status" value="1"/>
</dbReference>
<evidence type="ECO:0000256" key="6">
    <source>
        <dbReference type="ARBA" id="ARBA00022496"/>
    </source>
</evidence>
<evidence type="ECO:0000256" key="8">
    <source>
        <dbReference type="ARBA" id="ARBA00023002"/>
    </source>
</evidence>
<dbReference type="GO" id="GO:0034986">
    <property type="term" value="F:iron chaperone activity"/>
    <property type="evidence" value="ECO:0007669"/>
    <property type="project" value="TreeGrafter"/>
</dbReference>
<dbReference type="AlphaFoldDB" id="A0A3M7KT86"/>
<dbReference type="NCBIfam" id="TIGR03421">
    <property type="entry name" value="FeS_CyaY"/>
    <property type="match status" value="1"/>
</dbReference>
<comment type="subcellular location">
    <subcellularLocation>
        <location evidence="1">Mitochondrion</location>
    </subcellularLocation>
</comment>
<dbReference type="EMBL" id="QOKY01000202">
    <property type="protein sequence ID" value="RMZ53064.1"/>
    <property type="molecule type" value="Genomic_DNA"/>
</dbReference>
<dbReference type="EC" id="1.16.3.1" evidence="3"/>